<protein>
    <submittedName>
        <fullName evidence="3">Ribonuclease inhibitor-like</fullName>
    </submittedName>
</protein>
<dbReference type="FunFam" id="3.80.10.10:FF:000714">
    <property type="entry name" value="Si:ch211-149a19.3"/>
    <property type="match status" value="1"/>
</dbReference>
<accession>A0A8T2ML38</accession>
<dbReference type="EMBL" id="JAICCE010000002">
    <property type="protein sequence ID" value="KAG9281451.1"/>
    <property type="molecule type" value="Genomic_DNA"/>
</dbReference>
<evidence type="ECO:0000313" key="4">
    <source>
        <dbReference type="Proteomes" id="UP000752171"/>
    </source>
</evidence>
<dbReference type="AlphaFoldDB" id="A0A8T2ML38"/>
<dbReference type="InterPro" id="IPR001611">
    <property type="entry name" value="Leu-rich_rpt"/>
</dbReference>
<organism evidence="3 4">
    <name type="scientific">Astyanax mexicanus</name>
    <name type="common">Blind cave fish</name>
    <name type="synonym">Astyanax fasciatus mexicanus</name>
    <dbReference type="NCBI Taxonomy" id="7994"/>
    <lineage>
        <taxon>Eukaryota</taxon>
        <taxon>Metazoa</taxon>
        <taxon>Chordata</taxon>
        <taxon>Craniata</taxon>
        <taxon>Vertebrata</taxon>
        <taxon>Euteleostomi</taxon>
        <taxon>Actinopterygii</taxon>
        <taxon>Neopterygii</taxon>
        <taxon>Teleostei</taxon>
        <taxon>Ostariophysi</taxon>
        <taxon>Characiformes</taxon>
        <taxon>Characoidei</taxon>
        <taxon>Acestrorhamphidae</taxon>
        <taxon>Acestrorhamphinae</taxon>
        <taxon>Astyanax</taxon>
    </lineage>
</organism>
<evidence type="ECO:0000313" key="3">
    <source>
        <dbReference type="EMBL" id="KAG9281451.1"/>
    </source>
</evidence>
<feature type="non-terminal residue" evidence="3">
    <location>
        <position position="117"/>
    </location>
</feature>
<evidence type="ECO:0000256" key="1">
    <source>
        <dbReference type="ARBA" id="ARBA00022614"/>
    </source>
</evidence>
<name>A0A8T2ML38_ASTMX</name>
<dbReference type="Pfam" id="PF13516">
    <property type="entry name" value="LRR_6"/>
    <property type="match status" value="3"/>
</dbReference>
<dbReference type="Gene3D" id="3.80.10.10">
    <property type="entry name" value="Ribonuclease Inhibitor"/>
    <property type="match status" value="1"/>
</dbReference>
<proteinExistence type="predicted"/>
<gene>
    <name evidence="3" type="primary">RNH1</name>
    <name evidence="3" type="ORF">AMEX_G4297</name>
</gene>
<dbReference type="SMART" id="SM00368">
    <property type="entry name" value="LRR_RI"/>
    <property type="match status" value="3"/>
</dbReference>
<keyword evidence="1" id="KW-0433">Leucine-rich repeat</keyword>
<dbReference type="InterPro" id="IPR051261">
    <property type="entry name" value="NLR"/>
</dbReference>
<dbReference type="InterPro" id="IPR032675">
    <property type="entry name" value="LRR_dom_sf"/>
</dbReference>
<reference evidence="3 4" key="1">
    <citation type="submission" date="2021-07" db="EMBL/GenBank/DDBJ databases">
        <authorList>
            <person name="Imarazene B."/>
            <person name="Zahm M."/>
            <person name="Klopp C."/>
            <person name="Cabau C."/>
            <person name="Beille S."/>
            <person name="Jouanno E."/>
            <person name="Castinel A."/>
            <person name="Lluch J."/>
            <person name="Gil L."/>
            <person name="Kuchtly C."/>
            <person name="Lopez Roques C."/>
            <person name="Donnadieu C."/>
            <person name="Parrinello H."/>
            <person name="Journot L."/>
            <person name="Du K."/>
            <person name="Schartl M."/>
            <person name="Retaux S."/>
            <person name="Guiguen Y."/>
        </authorList>
    </citation>
    <scope>NUCLEOTIDE SEQUENCE [LARGE SCALE GENOMIC DNA]</scope>
    <source>
        <strain evidence="3">Pach_M1</strain>
        <tissue evidence="3">Testis</tissue>
    </source>
</reference>
<dbReference type="PANTHER" id="PTHR24106">
    <property type="entry name" value="NACHT, LRR AND CARD DOMAINS-CONTAINING"/>
    <property type="match status" value="1"/>
</dbReference>
<sequence>RLKDCSITGEDCAALVSALKLNPSHLRELNLGDNELGDSGVKLLSDLLKDPHCKLENLQLEDCSITGGGCAALVSALKLNPSHLRELNLNNNNQGDSGVKLLSDLLKDPHFKLEKLQ</sequence>
<comment type="caution">
    <text evidence="3">The sequence shown here is derived from an EMBL/GenBank/DDBJ whole genome shotgun (WGS) entry which is preliminary data.</text>
</comment>
<dbReference type="OrthoDB" id="120976at2759"/>
<evidence type="ECO:0000256" key="2">
    <source>
        <dbReference type="ARBA" id="ARBA00022737"/>
    </source>
</evidence>
<keyword evidence="2" id="KW-0677">Repeat</keyword>
<dbReference type="Proteomes" id="UP000752171">
    <property type="component" value="Unassembled WGS sequence"/>
</dbReference>
<dbReference type="SUPFAM" id="SSF52047">
    <property type="entry name" value="RNI-like"/>
    <property type="match status" value="1"/>
</dbReference>